<organism evidence="1 2">
    <name type="scientific">Curvularia kusanoi</name>
    <name type="common">Cochliobolus kusanoi</name>
    <dbReference type="NCBI Taxonomy" id="90978"/>
    <lineage>
        <taxon>Eukaryota</taxon>
        <taxon>Fungi</taxon>
        <taxon>Dikarya</taxon>
        <taxon>Ascomycota</taxon>
        <taxon>Pezizomycotina</taxon>
        <taxon>Dothideomycetes</taxon>
        <taxon>Pleosporomycetidae</taxon>
        <taxon>Pleosporales</taxon>
        <taxon>Pleosporineae</taxon>
        <taxon>Pleosporaceae</taxon>
        <taxon>Curvularia</taxon>
    </lineage>
</organism>
<dbReference type="InterPro" id="IPR011990">
    <property type="entry name" value="TPR-like_helical_dom_sf"/>
</dbReference>
<reference evidence="1" key="1">
    <citation type="submission" date="2019-04" db="EMBL/GenBank/DDBJ databases">
        <title>Sequencing of skin fungus with MAO and IRED activity.</title>
        <authorList>
            <person name="Marsaioli A.J."/>
            <person name="Bonatto J.M.C."/>
            <person name="Reis Junior O."/>
        </authorList>
    </citation>
    <scope>NUCLEOTIDE SEQUENCE</scope>
    <source>
        <strain evidence="1">30M1</strain>
    </source>
</reference>
<evidence type="ECO:0008006" key="3">
    <source>
        <dbReference type="Google" id="ProtNLM"/>
    </source>
</evidence>
<dbReference type="PANTHER" id="PTHR47939:SF5">
    <property type="entry name" value="PENTACOTRIPEPTIDE-REPEAT REGION OF PRORP DOMAIN-CONTAINING PROTEIN"/>
    <property type="match status" value="1"/>
</dbReference>
<protein>
    <recommendedName>
        <fullName evidence="3">Complex I intermediate-associated protein 84, mitochondrial</fullName>
    </recommendedName>
</protein>
<dbReference type="Gene3D" id="1.25.40.10">
    <property type="entry name" value="Tetratricopeptide repeat domain"/>
    <property type="match status" value="2"/>
</dbReference>
<proteinExistence type="predicted"/>
<comment type="caution">
    <text evidence="1">The sequence shown here is derived from an EMBL/GenBank/DDBJ whole genome shotgun (WGS) entry which is preliminary data.</text>
</comment>
<evidence type="ECO:0000313" key="1">
    <source>
        <dbReference type="EMBL" id="KAF2996424.1"/>
    </source>
</evidence>
<keyword evidence="2" id="KW-1185">Reference proteome</keyword>
<dbReference type="EMBL" id="SWKU01000027">
    <property type="protein sequence ID" value="KAF2996424.1"/>
    <property type="molecule type" value="Genomic_DNA"/>
</dbReference>
<sequence>MPSHLTRVVFRSIIANEPLLYRGCRQRALRPSVITQNGARVLSQSQRRTFFGGLFKSQRKIKKMDIPTGLETMAELIHAQRTSARPPTDKELAEAFKSFFVTKKGALEDFHIELAYDTFVHLLKSTEETGEQWFTKEELLGVVNEMLQQSRRPETGGKPHVQFGTALLDQIEKMEGSLGTADKSEVQSASTELSKADGPGLLFKQKLITLLCMYGSASLAREIVQKDYSNYASLPDSRDKVIIRNLWNLVLVGAAREHDKGELEKTAEMFEKSSVPLTDFAQASLVSIFAERQQLETAKRWYLHATVPQDKRPGRQAVFARRIHTALLKTCALSNDLAFGHEIVASLTKDELPDKEAWDAIFLWSAALGKGVDEIDRMMNVMVRRTEEAQSPIHPDVDTINLLVEFAMSKQDPYSAERYISLGEKRAIMPDEKTYTMQMQYRLSIKDIDGAKAAYYNLQGDFKGSKASVAAVNELVQALCESKQQNYDDIMAIVDDMHEKKALLTPETVAKLCILHLRRVEIHDAMDLLQVHAYQFSPEQRAVISKALCAFILDGKNSTADAWDAYQILRNVFTETPREDRIKLMNEFFARDRSDMACHVFFHMRNHTAESHQANRDVYIAAFTGFARCTDAESLELVNNQLKLEFRVEMNTKLRNALMYAHATCGNNRKALELWREICESKEGPSYNSIAIAFRSCEGIHWGDQHAKSIWARLKEQDVEIDKQIFTAYLSAIARNFLHDEALALVETVEEEYGYKPDFYILSNWYNTTINMEKQSRVEAWIKERHPDVWKQMEAVGHWVAMDGFGYKQLNIDRNLEP</sequence>
<dbReference type="OrthoDB" id="185373at2759"/>
<dbReference type="AlphaFoldDB" id="A0A9P4T7T9"/>
<accession>A0A9P4T7T9</accession>
<dbReference type="PANTHER" id="PTHR47939">
    <property type="entry name" value="MEMBRANE-ASSOCIATED SALT-INDUCIBLE PROTEIN-LIKE"/>
    <property type="match status" value="1"/>
</dbReference>
<evidence type="ECO:0000313" key="2">
    <source>
        <dbReference type="Proteomes" id="UP000801428"/>
    </source>
</evidence>
<dbReference type="Proteomes" id="UP000801428">
    <property type="component" value="Unassembled WGS sequence"/>
</dbReference>
<name>A0A9P4T7T9_CURKU</name>
<gene>
    <name evidence="1" type="ORF">E8E13_002981</name>
</gene>
<dbReference type="InterPro" id="IPR050667">
    <property type="entry name" value="PPR-containing_protein"/>
</dbReference>